<organism evidence="1 2">
    <name type="scientific">Eumeta variegata</name>
    <name type="common">Bagworm moth</name>
    <name type="synonym">Eumeta japonica</name>
    <dbReference type="NCBI Taxonomy" id="151549"/>
    <lineage>
        <taxon>Eukaryota</taxon>
        <taxon>Metazoa</taxon>
        <taxon>Ecdysozoa</taxon>
        <taxon>Arthropoda</taxon>
        <taxon>Hexapoda</taxon>
        <taxon>Insecta</taxon>
        <taxon>Pterygota</taxon>
        <taxon>Neoptera</taxon>
        <taxon>Endopterygota</taxon>
        <taxon>Lepidoptera</taxon>
        <taxon>Glossata</taxon>
        <taxon>Ditrysia</taxon>
        <taxon>Tineoidea</taxon>
        <taxon>Psychidae</taxon>
        <taxon>Oiketicinae</taxon>
        <taxon>Eumeta</taxon>
    </lineage>
</organism>
<dbReference type="EMBL" id="BGZK01000082">
    <property type="protein sequence ID" value="GBP16826.1"/>
    <property type="molecule type" value="Genomic_DNA"/>
</dbReference>
<accession>A0A4C1TSM5</accession>
<protein>
    <submittedName>
        <fullName evidence="1">Uncharacterized protein</fullName>
    </submittedName>
</protein>
<dbReference type="Proteomes" id="UP000299102">
    <property type="component" value="Unassembled WGS sequence"/>
</dbReference>
<name>A0A4C1TSM5_EUMVA</name>
<evidence type="ECO:0000313" key="2">
    <source>
        <dbReference type="Proteomes" id="UP000299102"/>
    </source>
</evidence>
<proteinExistence type="predicted"/>
<dbReference type="AlphaFoldDB" id="A0A4C1TSM5"/>
<keyword evidence="2" id="KW-1185">Reference proteome</keyword>
<evidence type="ECO:0000313" key="1">
    <source>
        <dbReference type="EMBL" id="GBP16826.1"/>
    </source>
</evidence>
<gene>
    <name evidence="1" type="ORF">EVAR_13211_1</name>
</gene>
<reference evidence="1 2" key="1">
    <citation type="journal article" date="2019" name="Commun. Biol.">
        <title>The bagworm genome reveals a unique fibroin gene that provides high tensile strength.</title>
        <authorList>
            <person name="Kono N."/>
            <person name="Nakamura H."/>
            <person name="Ohtoshi R."/>
            <person name="Tomita M."/>
            <person name="Numata K."/>
            <person name="Arakawa K."/>
        </authorList>
    </citation>
    <scope>NUCLEOTIDE SEQUENCE [LARGE SCALE GENOMIC DNA]</scope>
</reference>
<sequence length="81" mass="9323">MRRRREKKKTLAICGGVDEFIVELQGVKKKLFVRARIMGFSENFRTPPIRPNASHINLCPGSALRFDSEKYARASSRSREI</sequence>
<comment type="caution">
    <text evidence="1">The sequence shown here is derived from an EMBL/GenBank/DDBJ whole genome shotgun (WGS) entry which is preliminary data.</text>
</comment>